<evidence type="ECO:0000256" key="1">
    <source>
        <dbReference type="SAM" id="SignalP"/>
    </source>
</evidence>
<evidence type="ECO:0008006" key="4">
    <source>
        <dbReference type="Google" id="ProtNLM"/>
    </source>
</evidence>
<organism evidence="2 3">
    <name type="scientific">Aquitalea palustris</name>
    <dbReference type="NCBI Taxonomy" id="2480983"/>
    <lineage>
        <taxon>Bacteria</taxon>
        <taxon>Pseudomonadati</taxon>
        <taxon>Pseudomonadota</taxon>
        <taxon>Betaproteobacteria</taxon>
        <taxon>Neisseriales</taxon>
        <taxon>Chromobacteriaceae</taxon>
        <taxon>Aquitalea</taxon>
    </lineage>
</organism>
<dbReference type="Proteomes" id="UP000274139">
    <property type="component" value="Unassembled WGS sequence"/>
</dbReference>
<proteinExistence type="predicted"/>
<comment type="caution">
    <text evidence="2">The sequence shown here is derived from an EMBL/GenBank/DDBJ whole genome shotgun (WGS) entry which is preliminary data.</text>
</comment>
<evidence type="ECO:0000313" key="2">
    <source>
        <dbReference type="EMBL" id="RMD01540.1"/>
    </source>
</evidence>
<name>A0A454JN34_9NEIS</name>
<keyword evidence="3" id="KW-1185">Reference proteome</keyword>
<feature type="chain" id="PRO_5019497289" description="Carboxypeptidase regulatory-like domain-containing protein" evidence="1">
    <location>
        <begin position="24"/>
        <end position="198"/>
    </location>
</feature>
<dbReference type="AlphaFoldDB" id="A0A454JN34"/>
<dbReference type="RefSeq" id="WP_103523162.1">
    <property type="nucleotide sequence ID" value="NZ_JAIZDC010000001.1"/>
</dbReference>
<reference evidence="2 3" key="1">
    <citation type="submission" date="2018-10" db="EMBL/GenBank/DDBJ databases">
        <title>Draft genome sequence of Aquitalea MWU14-2217 isolated from a wild cranberry bog in Provincetown, Massachusetts.</title>
        <authorList>
            <person name="Ebadzadsahrai G."/>
            <person name="Soby S."/>
        </authorList>
    </citation>
    <scope>NUCLEOTIDE SEQUENCE [LARGE SCALE GENOMIC DNA]</scope>
    <source>
        <strain evidence="2 3">MWU14-2217</strain>
    </source>
</reference>
<dbReference type="OrthoDB" id="8586610at2"/>
<feature type="signal peptide" evidence="1">
    <location>
        <begin position="1"/>
        <end position="23"/>
    </location>
</feature>
<keyword evidence="1" id="KW-0732">Signal</keyword>
<dbReference type="EMBL" id="RFAR01000006">
    <property type="protein sequence ID" value="RMD01540.1"/>
    <property type="molecule type" value="Genomic_DNA"/>
</dbReference>
<gene>
    <name evidence="2" type="ORF">EAY64_02245</name>
</gene>
<sequence>MAILQRSCLLLGVSLLSACTTMADRLQGSITPPPGYGYAIVSLTARAFDQDSANTGMHIVDSQGQTVANGRASMNTDTVFGEEGMSPVDGRLQLFALPPGHYQVADAWGNWIEESGWGSQWRSVSMPIHAGFDISAGSSVYLGEVFLDLSLRPEMKLSNQQKRDFGHMRRVWKVQDLSHVEIRPLQLPAAANPGTAAP</sequence>
<evidence type="ECO:0000313" key="3">
    <source>
        <dbReference type="Proteomes" id="UP000274139"/>
    </source>
</evidence>
<accession>A0A454JN34</accession>
<protein>
    <recommendedName>
        <fullName evidence="4">Carboxypeptidase regulatory-like domain-containing protein</fullName>
    </recommendedName>
</protein>
<dbReference type="PROSITE" id="PS51257">
    <property type="entry name" value="PROKAR_LIPOPROTEIN"/>
    <property type="match status" value="1"/>
</dbReference>